<dbReference type="RefSeq" id="WP_345083956.1">
    <property type="nucleotide sequence ID" value="NZ_BAABFA010000019.1"/>
</dbReference>
<dbReference type="Pfam" id="PF12771">
    <property type="entry name" value="SusD-like_2"/>
    <property type="match status" value="1"/>
</dbReference>
<organism evidence="1 2">
    <name type="scientific">Nemorincola caseinilytica</name>
    <dbReference type="NCBI Taxonomy" id="2054315"/>
    <lineage>
        <taxon>Bacteria</taxon>
        <taxon>Pseudomonadati</taxon>
        <taxon>Bacteroidota</taxon>
        <taxon>Chitinophagia</taxon>
        <taxon>Chitinophagales</taxon>
        <taxon>Chitinophagaceae</taxon>
        <taxon>Nemorincola</taxon>
    </lineage>
</organism>
<evidence type="ECO:0000313" key="2">
    <source>
        <dbReference type="Proteomes" id="UP001500067"/>
    </source>
</evidence>
<keyword evidence="2" id="KW-1185">Reference proteome</keyword>
<sequence>MKKSLLILCAIVLATQYSCRKTLNVNTNPNEPADVTVTELLPAAEISLSHQYGNYFQLVGGLWAQYWTQSPSASQYRPFEQYQPGPSSANTAWQELYAGTLTDLRQIVKKAGTAENTKNYTAVAKILQGYTLQLLTDNFGDIPFTDALKGEDGVTSPRYDRQQDIYPAIIALVREGRDLIDVDALGPGTDDVIFHGDMYAWGQFANTLLLRMNLRMAYVDPTTAMAGVAEAQANSYGFLEATAQIAYSSSPGNAYPFYSEISNLGFTQNVVASATAVNAMLANEDVRIFSFYTGTVGLQQGYYGTPSPGSYSLPSALTGANANDPSSATAPVKLLSSYESLFLQAEAAARAGAASAAMDLYNAAIGANFLEYELTADDAETYILDVAGYPLAGTMEEQIEAIITQKWFAMTGNQNIEAWTEWRRTGYPDIFTISRASRIGNQFPMRLPYPETELTRNLNFPGQKNITDRVWWDVQ</sequence>
<proteinExistence type="predicted"/>
<reference evidence="2" key="1">
    <citation type="journal article" date="2019" name="Int. J. Syst. Evol. Microbiol.">
        <title>The Global Catalogue of Microorganisms (GCM) 10K type strain sequencing project: providing services to taxonomists for standard genome sequencing and annotation.</title>
        <authorList>
            <consortium name="The Broad Institute Genomics Platform"/>
            <consortium name="The Broad Institute Genome Sequencing Center for Infectious Disease"/>
            <person name="Wu L."/>
            <person name="Ma J."/>
        </authorList>
    </citation>
    <scope>NUCLEOTIDE SEQUENCE [LARGE SCALE GENOMIC DNA]</scope>
    <source>
        <strain evidence="2">JCM 32105</strain>
    </source>
</reference>
<dbReference type="InterPro" id="IPR011990">
    <property type="entry name" value="TPR-like_helical_dom_sf"/>
</dbReference>
<dbReference type="Proteomes" id="UP001500067">
    <property type="component" value="Unassembled WGS sequence"/>
</dbReference>
<dbReference type="SUPFAM" id="SSF48452">
    <property type="entry name" value="TPR-like"/>
    <property type="match status" value="1"/>
</dbReference>
<keyword evidence="1" id="KW-0449">Lipoprotein</keyword>
<accession>A0ABP8NK00</accession>
<dbReference type="InterPro" id="IPR041662">
    <property type="entry name" value="SusD-like_2"/>
</dbReference>
<dbReference type="EMBL" id="BAABFA010000019">
    <property type="protein sequence ID" value="GAA4468513.1"/>
    <property type="molecule type" value="Genomic_DNA"/>
</dbReference>
<comment type="caution">
    <text evidence="1">The sequence shown here is derived from an EMBL/GenBank/DDBJ whole genome shotgun (WGS) entry which is preliminary data.</text>
</comment>
<dbReference type="Gene3D" id="1.25.40.390">
    <property type="match status" value="1"/>
</dbReference>
<protein>
    <submittedName>
        <fullName evidence="1">SusD/RagB family nutrient-binding outer membrane lipoprotein</fullName>
    </submittedName>
</protein>
<evidence type="ECO:0000313" key="1">
    <source>
        <dbReference type="EMBL" id="GAA4468513.1"/>
    </source>
</evidence>
<gene>
    <name evidence="1" type="ORF">GCM10023093_26240</name>
</gene>
<name>A0ABP8NK00_9BACT</name>